<name>A0ABT2CZ55_9BURK</name>
<protein>
    <submittedName>
        <fullName evidence="1">Uncharacterized protein</fullName>
    </submittedName>
</protein>
<evidence type="ECO:0000313" key="1">
    <source>
        <dbReference type="EMBL" id="MCS0659263.1"/>
    </source>
</evidence>
<evidence type="ECO:0000313" key="2">
    <source>
        <dbReference type="Proteomes" id="UP001204621"/>
    </source>
</evidence>
<accession>A0ABT2CZ55</accession>
<gene>
    <name evidence="1" type="ORF">NX778_14425</name>
</gene>
<comment type="caution">
    <text evidence="1">The sequence shown here is derived from an EMBL/GenBank/DDBJ whole genome shotgun (WGS) entry which is preliminary data.</text>
</comment>
<dbReference type="Proteomes" id="UP001204621">
    <property type="component" value="Unassembled WGS sequence"/>
</dbReference>
<dbReference type="RefSeq" id="WP_258812446.1">
    <property type="nucleotide sequence ID" value="NZ_JANUGU010000004.1"/>
</dbReference>
<keyword evidence="2" id="KW-1185">Reference proteome</keyword>
<sequence>MDQCVTHPSKEQVRAYMLAREHARQPPPPPEEVRRQLGWQLAPPSPYSALVGLYLLPATFSHLAAQSMLDWCMVSLRAQFGRPERPN</sequence>
<dbReference type="EMBL" id="JANUGU010000004">
    <property type="protein sequence ID" value="MCS0659263.1"/>
    <property type="molecule type" value="Genomic_DNA"/>
</dbReference>
<organism evidence="1 2">
    <name type="scientific">Massilia terrae</name>
    <dbReference type="NCBI Taxonomy" id="1811224"/>
    <lineage>
        <taxon>Bacteria</taxon>
        <taxon>Pseudomonadati</taxon>
        <taxon>Pseudomonadota</taxon>
        <taxon>Betaproteobacteria</taxon>
        <taxon>Burkholderiales</taxon>
        <taxon>Oxalobacteraceae</taxon>
        <taxon>Telluria group</taxon>
        <taxon>Massilia</taxon>
    </lineage>
</organism>
<reference evidence="1 2" key="1">
    <citation type="submission" date="2022-08" db="EMBL/GenBank/DDBJ databases">
        <title>Reclassification of Massilia species as members of the genera Telluria, Duganella, Pseudoduganella, Mokoshia gen. nov. and Zemynaea gen. nov. using orthogonal and non-orthogonal genome-based approaches.</title>
        <authorList>
            <person name="Bowman J.P."/>
        </authorList>
    </citation>
    <scope>NUCLEOTIDE SEQUENCE [LARGE SCALE GENOMIC DNA]</scope>
    <source>
        <strain evidence="1 2">JCM 31606</strain>
    </source>
</reference>
<proteinExistence type="predicted"/>